<protein>
    <submittedName>
        <fullName evidence="2">KH domain-containing protein</fullName>
    </submittedName>
</protein>
<accession>A0A2A6BZF9</accession>
<dbReference type="GO" id="GO:0005634">
    <property type="term" value="C:nucleus"/>
    <property type="evidence" value="ECO:0000318"/>
    <property type="project" value="GO_Central"/>
</dbReference>
<accession>A0A8R1U8P8</accession>
<name>A0A2A6BZF9_PRIPA</name>
<reference evidence="3" key="1">
    <citation type="journal article" date="2008" name="Nat. Genet.">
        <title>The Pristionchus pacificus genome provides a unique perspective on nematode lifestyle and parasitism.</title>
        <authorList>
            <person name="Dieterich C."/>
            <person name="Clifton S.W."/>
            <person name="Schuster L.N."/>
            <person name="Chinwalla A."/>
            <person name="Delehaunty K."/>
            <person name="Dinkelacker I."/>
            <person name="Fulton L."/>
            <person name="Fulton R."/>
            <person name="Godfrey J."/>
            <person name="Minx P."/>
            <person name="Mitreva M."/>
            <person name="Roeseler W."/>
            <person name="Tian H."/>
            <person name="Witte H."/>
            <person name="Yang S.P."/>
            <person name="Wilson R.K."/>
            <person name="Sommer R.J."/>
        </authorList>
    </citation>
    <scope>NUCLEOTIDE SEQUENCE [LARGE SCALE GENOMIC DNA]</scope>
    <source>
        <strain evidence="3">PS312</strain>
    </source>
</reference>
<dbReference type="InterPro" id="IPR045071">
    <property type="entry name" value="BBP-like"/>
</dbReference>
<keyword evidence="3" id="KW-1185">Reference proteome</keyword>
<dbReference type="InterPro" id="IPR032377">
    <property type="entry name" value="STAR_dimer"/>
</dbReference>
<sequence length="704" mass="76773">MNTADAGNLSAKNQALHFVQMEPSVEKNLMISRGANKEVSYPFLRESNDETIEAEIVHTQFNPIIRYVSSHHSFPRSIDFSVQLFSFFSFSRVGAVSVLLRLTPFREREIDPFQNSAESVELAKSLQEGKSETSKMRFRALFSKTALGSLNYVPTPPRLQHGKIYGGVVHVEGVADNKEYMAVLEAAKPYASESRTANGRLRIQFASTLKAYELVHEGLRAGGKNYDDNYIEGKTVFYRLSGIPPCMDDDLIKKLCSSDAGEALLLFSGEKEAVRGCAILHEFELCGGVVSVHPDVSSGGDTTEDSAKYLDELVKETRVLNAIPGGSPLALRLLTTEIDRECAVPGIVSGISNTCSAPLVYRTYSIGYRTSSDPSSSHSSALLSRRLMIVYAIASTITFSNIGASAVRPLSRAIPSQRVTNFHIATNPKQKMIAAPGHNRVEQDTSSCGDATEDSAKYLDELVKDMGELNALPGAYPHALRLLNEEIDRIWCVLYPGGVASGSGPAPSSTVPNQPATLPPLIPPSSTVAASLFSPSALRDTFTPTSPRTISAHENILAIQRAYAALVGSHFDPFEGGVTVQEKIPIPYYPRCNFIGRILGPRGISVKQIESETECNILVRGRGSVKDPVREARLLNHPGWEHLTEPLHVLIKATDVSQALAEVKLHRGVSAVSKLLTPSNDEHKRRQLVQLAIINGTYRCDNEA</sequence>
<evidence type="ECO:0000256" key="1">
    <source>
        <dbReference type="ARBA" id="ARBA00022884"/>
    </source>
</evidence>
<dbReference type="PANTHER" id="PTHR11208">
    <property type="entry name" value="RNA-BINDING PROTEIN RELATED"/>
    <property type="match status" value="1"/>
</dbReference>
<dbReference type="SMART" id="SM00322">
    <property type="entry name" value="KH"/>
    <property type="match status" value="1"/>
</dbReference>
<keyword evidence="1" id="KW-0694">RNA-binding</keyword>
<evidence type="ECO:0000313" key="3">
    <source>
        <dbReference type="Proteomes" id="UP000005239"/>
    </source>
</evidence>
<dbReference type="EnsemblMetazoa" id="PPA09417.1">
    <property type="protein sequence ID" value="PPA09417.1"/>
    <property type="gene ID" value="WBGene00098971"/>
</dbReference>
<proteinExistence type="predicted"/>
<gene>
    <name evidence="2" type="primary">WBGene00098971</name>
</gene>
<evidence type="ECO:0000313" key="2">
    <source>
        <dbReference type="EnsemblMetazoa" id="PPA09417.1"/>
    </source>
</evidence>
<dbReference type="OrthoDB" id="6777263at2759"/>
<dbReference type="AlphaFoldDB" id="A0A2A6BZF9"/>
<dbReference type="InterPro" id="IPR036612">
    <property type="entry name" value="KH_dom_type_1_sf"/>
</dbReference>
<dbReference type="PANTHER" id="PTHR11208:SF147">
    <property type="entry name" value="RNA-BINDING PROTEIN ASD-2"/>
    <property type="match status" value="1"/>
</dbReference>
<dbReference type="Proteomes" id="UP000005239">
    <property type="component" value="Unassembled WGS sequence"/>
</dbReference>
<dbReference type="GO" id="GO:0048024">
    <property type="term" value="P:regulation of mRNA splicing, via spliceosome"/>
    <property type="evidence" value="ECO:0000318"/>
    <property type="project" value="GO_Central"/>
</dbReference>
<dbReference type="SUPFAM" id="SSF54791">
    <property type="entry name" value="Eukaryotic type KH-domain (KH-domain type I)"/>
    <property type="match status" value="1"/>
</dbReference>
<dbReference type="GO" id="GO:0003729">
    <property type="term" value="F:mRNA binding"/>
    <property type="evidence" value="ECO:0000318"/>
    <property type="project" value="GO_Central"/>
</dbReference>
<dbReference type="InterPro" id="IPR004087">
    <property type="entry name" value="KH_dom"/>
</dbReference>
<dbReference type="Pfam" id="PF22675">
    <property type="entry name" value="KH-I_KHDC4-BBP"/>
    <property type="match status" value="1"/>
</dbReference>
<reference evidence="2" key="2">
    <citation type="submission" date="2022-06" db="UniProtKB">
        <authorList>
            <consortium name="EnsemblMetazoa"/>
        </authorList>
    </citation>
    <scope>IDENTIFICATION</scope>
    <source>
        <strain evidence="2">PS312</strain>
    </source>
</reference>
<dbReference type="InterPro" id="IPR055256">
    <property type="entry name" value="KH_1_KHDC4/BBP-like"/>
</dbReference>
<organism evidence="2 3">
    <name type="scientific">Pristionchus pacificus</name>
    <name type="common">Parasitic nematode worm</name>
    <dbReference type="NCBI Taxonomy" id="54126"/>
    <lineage>
        <taxon>Eukaryota</taxon>
        <taxon>Metazoa</taxon>
        <taxon>Ecdysozoa</taxon>
        <taxon>Nematoda</taxon>
        <taxon>Chromadorea</taxon>
        <taxon>Rhabditida</taxon>
        <taxon>Rhabditina</taxon>
        <taxon>Diplogasteromorpha</taxon>
        <taxon>Diplogasteroidea</taxon>
        <taxon>Neodiplogasteridae</taxon>
        <taxon>Pristionchus</taxon>
    </lineage>
</organism>
<dbReference type="Pfam" id="PF16544">
    <property type="entry name" value="STAR_dimer"/>
    <property type="match status" value="1"/>
</dbReference>
<dbReference type="Gene3D" id="3.30.1370.10">
    <property type="entry name" value="K Homology domain, type 1"/>
    <property type="match status" value="1"/>
</dbReference>